<comment type="catalytic activity">
    <reaction evidence="3 5">
        <text>a quinone + NADH + 5 H(+)(in) = a quinol + NAD(+) + 4 H(+)(out)</text>
        <dbReference type="Rhea" id="RHEA:57888"/>
        <dbReference type="ChEBI" id="CHEBI:15378"/>
        <dbReference type="ChEBI" id="CHEBI:24646"/>
        <dbReference type="ChEBI" id="CHEBI:57540"/>
        <dbReference type="ChEBI" id="CHEBI:57945"/>
        <dbReference type="ChEBI" id="CHEBI:132124"/>
    </reaction>
</comment>
<protein>
    <recommendedName>
        <fullName evidence="3">NADH-quinone oxidoreductase subunit C</fullName>
        <ecNumber evidence="3">7.1.1.-</ecNumber>
    </recommendedName>
    <alternativeName>
        <fullName evidence="3">NADH dehydrogenase I subunit C</fullName>
    </alternativeName>
    <alternativeName>
        <fullName evidence="3">NDH-1 subunit C</fullName>
    </alternativeName>
</protein>
<evidence type="ECO:0000256" key="5">
    <source>
        <dbReference type="RuleBase" id="RU003582"/>
    </source>
</evidence>
<dbReference type="PANTHER" id="PTHR10884:SF14">
    <property type="entry name" value="NADH DEHYDROGENASE [UBIQUINONE] IRON-SULFUR PROTEIN 3, MITOCHONDRIAL"/>
    <property type="match status" value="1"/>
</dbReference>
<dbReference type="EMBL" id="CP007033">
    <property type="protein sequence ID" value="AHF09432.1"/>
    <property type="molecule type" value="Genomic_DNA"/>
</dbReference>
<gene>
    <name evidence="3" type="primary">nuoC</name>
    <name evidence="7" type="ORF">DEHRE_04510</name>
</gene>
<comment type="subcellular location">
    <subcellularLocation>
        <location evidence="3">Cell membrane</location>
        <topology evidence="3">Peripheral membrane protein</topology>
        <orientation evidence="3">Cytoplasmic side</orientation>
    </subcellularLocation>
</comment>
<evidence type="ECO:0000256" key="2">
    <source>
        <dbReference type="ARBA" id="ARBA00022448"/>
    </source>
</evidence>
<organism evidence="7 8">
    <name type="scientific">Dehalobacter restrictus (strain DSM 9455 / PER-K23)</name>
    <dbReference type="NCBI Taxonomy" id="871738"/>
    <lineage>
        <taxon>Bacteria</taxon>
        <taxon>Bacillati</taxon>
        <taxon>Bacillota</taxon>
        <taxon>Clostridia</taxon>
        <taxon>Eubacteriales</taxon>
        <taxon>Desulfitobacteriaceae</taxon>
        <taxon>Dehalobacter</taxon>
    </lineage>
</organism>
<dbReference type="RefSeq" id="WP_019225117.1">
    <property type="nucleotide sequence ID" value="NZ_CP007033.1"/>
</dbReference>
<dbReference type="HAMAP" id="MF_01357">
    <property type="entry name" value="NDH1_NuoC"/>
    <property type="match status" value="1"/>
</dbReference>
<evidence type="ECO:0000256" key="3">
    <source>
        <dbReference type="HAMAP-Rule" id="MF_01357"/>
    </source>
</evidence>
<comment type="function">
    <text evidence="3">NDH-1 shuttles electrons from NADH, via FMN and iron-sulfur (Fe-S) centers, to quinones in the respiratory chain. The immediate electron acceptor for the enzyme in this species is believed to be a menaquinone. Couples the redox reaction to proton translocation (for every two electrons transferred, four hydrogen ions are translocated across the cytoplasmic membrane), and thus conserves the redox energy in a proton gradient.</text>
</comment>
<keyword evidence="3 5" id="KW-0874">Quinone</keyword>
<dbReference type="PANTHER" id="PTHR10884">
    <property type="entry name" value="NADH DEHYDROGENASE UBIQUINONE IRON-SULFUR PROTEIN 3"/>
    <property type="match status" value="1"/>
</dbReference>
<keyword evidence="3 4" id="KW-0520">NAD</keyword>
<dbReference type="Proteomes" id="UP000018934">
    <property type="component" value="Chromosome"/>
</dbReference>
<feature type="domain" description="NADH:ubiquinone oxidoreductase 30kDa subunit" evidence="6">
    <location>
        <begin position="33"/>
        <end position="151"/>
    </location>
</feature>
<keyword evidence="3" id="KW-0472">Membrane</keyword>
<evidence type="ECO:0000259" key="6">
    <source>
        <dbReference type="Pfam" id="PF00329"/>
    </source>
</evidence>
<comment type="subunit">
    <text evidence="3">NDH-1 is composed of 14 different subunits. Subunits NuoB, C, D, E, F, and G constitute the peripheral sector of the complex.</text>
</comment>
<keyword evidence="3 4" id="KW-1278">Translocase</keyword>
<evidence type="ECO:0000256" key="1">
    <source>
        <dbReference type="ARBA" id="ARBA00007569"/>
    </source>
</evidence>
<keyword evidence="3" id="KW-1003">Cell membrane</keyword>
<dbReference type="Pfam" id="PF00329">
    <property type="entry name" value="Complex1_30kDa"/>
    <property type="match status" value="1"/>
</dbReference>
<dbReference type="NCBIfam" id="TIGR01961">
    <property type="entry name" value="NuoC_fam"/>
    <property type="match status" value="1"/>
</dbReference>
<evidence type="ECO:0000313" key="7">
    <source>
        <dbReference type="EMBL" id="AHF09432.1"/>
    </source>
</evidence>
<dbReference type="PROSITE" id="PS00542">
    <property type="entry name" value="COMPLEX1_30K"/>
    <property type="match status" value="1"/>
</dbReference>
<dbReference type="InterPro" id="IPR010218">
    <property type="entry name" value="NADH_DH_suC"/>
</dbReference>
<dbReference type="EC" id="7.1.1.-" evidence="3"/>
<accession>A0ABN4BTN6</accession>
<evidence type="ECO:0000313" key="8">
    <source>
        <dbReference type="Proteomes" id="UP000018934"/>
    </source>
</evidence>
<dbReference type="InterPro" id="IPR001268">
    <property type="entry name" value="NADH_UbQ_OxRdtase_30kDa_su"/>
</dbReference>
<keyword evidence="8" id="KW-1185">Reference proteome</keyword>
<name>A0ABN4BTN6_DEHRP</name>
<reference evidence="7 8" key="1">
    <citation type="journal article" date="2013" name="Stand. Genomic Sci.">
        <title>Complete genome sequence of Dehalobacter restrictus PER-K23(T.).</title>
        <authorList>
            <person name="Kruse T."/>
            <person name="Maillard J."/>
            <person name="Goodwin L."/>
            <person name="Woyke T."/>
            <person name="Teshima H."/>
            <person name="Bruce D."/>
            <person name="Detter C."/>
            <person name="Tapia R."/>
            <person name="Han C."/>
            <person name="Huntemann M."/>
            <person name="Wei C.L."/>
            <person name="Han J."/>
            <person name="Chen A."/>
            <person name="Kyrpides N."/>
            <person name="Szeto E."/>
            <person name="Markowitz V."/>
            <person name="Ivanova N."/>
            <person name="Pagani I."/>
            <person name="Pati A."/>
            <person name="Pitluck S."/>
            <person name="Nolan M."/>
            <person name="Holliger C."/>
            <person name="Smidt H."/>
        </authorList>
    </citation>
    <scope>NUCLEOTIDE SEQUENCE [LARGE SCALE GENOMIC DNA]</scope>
    <source>
        <strain evidence="8">DSM 9455</strain>
    </source>
</reference>
<sequence>MDKKMDRQALVAFLNEKMDAQAEVFEDNTEGSIKVSRLKLVETMQELRENPQYKFDVLMNLSSVDYPENFTVIYHLFSIEHKHYLTVKVEITKENPCWVPSVSSVWKAAQVHEREVFDLMGILFNDHPDLRRILLPEDFAGHPLRKDFTQQAD</sequence>
<proteinExistence type="inferred from homology"/>
<comment type="similarity">
    <text evidence="1 3 4">Belongs to the complex I 30 kDa subunit family.</text>
</comment>
<evidence type="ECO:0000256" key="4">
    <source>
        <dbReference type="RuleBase" id="RU003456"/>
    </source>
</evidence>
<keyword evidence="2 3" id="KW-0813">Transport</keyword>
<dbReference type="InterPro" id="IPR037232">
    <property type="entry name" value="NADH_quin_OxRdtase_su_C/D-like"/>
</dbReference>
<dbReference type="InterPro" id="IPR020396">
    <property type="entry name" value="NADH_UbQ_OxRdtase_CS"/>
</dbReference>
<dbReference type="Gene3D" id="3.30.460.80">
    <property type="entry name" value="NADH:ubiquinone oxidoreductase, 30kDa subunit"/>
    <property type="match status" value="1"/>
</dbReference>
<dbReference type="SUPFAM" id="SSF143243">
    <property type="entry name" value="Nqo5-like"/>
    <property type="match status" value="1"/>
</dbReference>